<dbReference type="EMBL" id="JANPWB010000003">
    <property type="protein sequence ID" value="KAJ1203431.1"/>
    <property type="molecule type" value="Genomic_DNA"/>
</dbReference>
<proteinExistence type="predicted"/>
<protein>
    <submittedName>
        <fullName evidence="2">Uncharacterized protein</fullName>
    </submittedName>
</protein>
<name>A0AAV7VS59_PLEWA</name>
<comment type="caution">
    <text evidence="2">The sequence shown here is derived from an EMBL/GenBank/DDBJ whole genome shotgun (WGS) entry which is preliminary data.</text>
</comment>
<sequence length="72" mass="7722">MTSQKHNKKEGSLRDPVNKTPAKKAQPGEPPAVESGESVDQGAQGDGEEPLTRSFMDQLFGSLHGDFVELGQ</sequence>
<dbReference type="Proteomes" id="UP001066276">
    <property type="component" value="Chromosome 2_1"/>
</dbReference>
<evidence type="ECO:0000256" key="1">
    <source>
        <dbReference type="SAM" id="MobiDB-lite"/>
    </source>
</evidence>
<organism evidence="2 3">
    <name type="scientific">Pleurodeles waltl</name>
    <name type="common">Iberian ribbed newt</name>
    <dbReference type="NCBI Taxonomy" id="8319"/>
    <lineage>
        <taxon>Eukaryota</taxon>
        <taxon>Metazoa</taxon>
        <taxon>Chordata</taxon>
        <taxon>Craniata</taxon>
        <taxon>Vertebrata</taxon>
        <taxon>Euteleostomi</taxon>
        <taxon>Amphibia</taxon>
        <taxon>Batrachia</taxon>
        <taxon>Caudata</taxon>
        <taxon>Salamandroidea</taxon>
        <taxon>Salamandridae</taxon>
        <taxon>Pleurodelinae</taxon>
        <taxon>Pleurodeles</taxon>
    </lineage>
</organism>
<feature type="region of interest" description="Disordered" evidence="1">
    <location>
        <begin position="1"/>
        <end position="55"/>
    </location>
</feature>
<dbReference type="AlphaFoldDB" id="A0AAV7VS59"/>
<keyword evidence="3" id="KW-1185">Reference proteome</keyword>
<evidence type="ECO:0000313" key="3">
    <source>
        <dbReference type="Proteomes" id="UP001066276"/>
    </source>
</evidence>
<accession>A0AAV7VS59</accession>
<reference evidence="2" key="1">
    <citation type="journal article" date="2022" name="bioRxiv">
        <title>Sequencing and chromosome-scale assembly of the giantPleurodeles waltlgenome.</title>
        <authorList>
            <person name="Brown T."/>
            <person name="Elewa A."/>
            <person name="Iarovenko S."/>
            <person name="Subramanian E."/>
            <person name="Araus A.J."/>
            <person name="Petzold A."/>
            <person name="Susuki M."/>
            <person name="Suzuki K.-i.T."/>
            <person name="Hayashi T."/>
            <person name="Toyoda A."/>
            <person name="Oliveira C."/>
            <person name="Osipova E."/>
            <person name="Leigh N.D."/>
            <person name="Simon A."/>
            <person name="Yun M.H."/>
        </authorList>
    </citation>
    <scope>NUCLEOTIDE SEQUENCE</scope>
    <source>
        <strain evidence="2">20211129_DDA</strain>
        <tissue evidence="2">Liver</tissue>
    </source>
</reference>
<evidence type="ECO:0000313" key="2">
    <source>
        <dbReference type="EMBL" id="KAJ1203431.1"/>
    </source>
</evidence>
<gene>
    <name evidence="2" type="ORF">NDU88_007217</name>
</gene>